<accession>A0A915CMV0</accession>
<organism evidence="2 3">
    <name type="scientific">Ditylenchus dipsaci</name>
    <dbReference type="NCBI Taxonomy" id="166011"/>
    <lineage>
        <taxon>Eukaryota</taxon>
        <taxon>Metazoa</taxon>
        <taxon>Ecdysozoa</taxon>
        <taxon>Nematoda</taxon>
        <taxon>Chromadorea</taxon>
        <taxon>Rhabditida</taxon>
        <taxon>Tylenchina</taxon>
        <taxon>Tylenchomorpha</taxon>
        <taxon>Sphaerularioidea</taxon>
        <taxon>Anguinidae</taxon>
        <taxon>Anguininae</taxon>
        <taxon>Ditylenchus</taxon>
    </lineage>
</organism>
<feature type="compositionally biased region" description="Low complexity" evidence="1">
    <location>
        <begin position="80"/>
        <end position="89"/>
    </location>
</feature>
<evidence type="ECO:0000256" key="1">
    <source>
        <dbReference type="SAM" id="MobiDB-lite"/>
    </source>
</evidence>
<protein>
    <submittedName>
        <fullName evidence="3">Uncharacterized protein</fullName>
    </submittedName>
</protein>
<feature type="compositionally biased region" description="Low complexity" evidence="1">
    <location>
        <begin position="97"/>
        <end position="106"/>
    </location>
</feature>
<dbReference type="Proteomes" id="UP000887574">
    <property type="component" value="Unplaced"/>
</dbReference>
<dbReference type="AlphaFoldDB" id="A0A915CMV0"/>
<reference evidence="3" key="1">
    <citation type="submission" date="2022-11" db="UniProtKB">
        <authorList>
            <consortium name="WormBaseParasite"/>
        </authorList>
    </citation>
    <scope>IDENTIFICATION</scope>
</reference>
<sequence>MEKILLNERTHNALPDDGLFMSAFIPHKLDHIETFERDDEMERQGIEINNPFQKVIGKIMEDKHAGVADKKVKFMDSEGESNTESSAESESGEDESLSGGSSSSSSDIDEEVAENVTTRMQRLRGKLVTRSTNESVESRRMPRRIVKM</sequence>
<keyword evidence="2" id="KW-1185">Reference proteome</keyword>
<proteinExistence type="predicted"/>
<dbReference type="WBParaSite" id="jg10659">
    <property type="protein sequence ID" value="jg10659"/>
    <property type="gene ID" value="jg10659"/>
</dbReference>
<evidence type="ECO:0000313" key="2">
    <source>
        <dbReference type="Proteomes" id="UP000887574"/>
    </source>
</evidence>
<feature type="region of interest" description="Disordered" evidence="1">
    <location>
        <begin position="72"/>
        <end position="148"/>
    </location>
</feature>
<evidence type="ECO:0000313" key="3">
    <source>
        <dbReference type="WBParaSite" id="jg10659"/>
    </source>
</evidence>
<name>A0A915CMV0_9BILA</name>